<evidence type="ECO:0000259" key="1">
    <source>
        <dbReference type="Pfam" id="PF07287"/>
    </source>
</evidence>
<dbReference type="Pfam" id="PF23544">
    <property type="entry name" value="AtuA_ferredoxin"/>
    <property type="match status" value="1"/>
</dbReference>
<sequence length="604" mass="63203">MQANRASGKVVRIGGASGFWGDSAVAAEQLVNGVTGGARIDYLVFDYLAELTMAILASARAKKPELGYATDFVDVAMKSVLPVLGRHGIKVVSNAGGINPRGCADALAKLAGEMGVSLKIAVVEGDDVSARIPALRERGLKDMFTGEPVPERILSANAYLGALPVAQALAAGADVVITGRCVDSAVTLGPLMHEFGWRAGDHDLLAAGSLAGHIIECGCQATGGLHTDWENVPDWANIGYPVIECHADGGFVVTKPDGTGGRVLAPAVAEQMLYEIGDPGAYVLPDVVCDFREVNITQEGDNRVRVTGARGKPPTDSYKVSATYMDGYRCAGTLVIIGIDAAAKARRTGEAILERTRGMFRKLGLPDYSAAHVEVIGAETSYGPHARTGASREVMMRVAVNHASKQALEIFAREIAPAGTSWSPGTTGPALARPSASPLIKQFAFTLPKREIKIGFAMGGETTEVEVPLGGASLVQTVPDAADGSSSAAGSRNVPLVRLAWARSGDKGNISNIGVIARKPEYLPIIQGALTPAAVKAYFAHLVRGEVVRYALPGIHACNFLLYDALDGGGTASMRMDPLGKGMAQMLLDMPVAVPEALARELEK</sequence>
<keyword evidence="4" id="KW-1185">Reference proteome</keyword>
<protein>
    <submittedName>
        <fullName evidence="3">DUF1446 domain-containing protein</fullName>
    </submittedName>
</protein>
<proteinExistence type="predicted"/>
<dbReference type="PANTHER" id="PTHR47708">
    <property type="match status" value="1"/>
</dbReference>
<dbReference type="Pfam" id="PF07287">
    <property type="entry name" value="AtuA"/>
    <property type="match status" value="1"/>
</dbReference>
<feature type="domain" description="Acyclic terpene utilisation N-terminal" evidence="1">
    <location>
        <begin position="11"/>
        <end position="454"/>
    </location>
</feature>
<feature type="domain" description="AtuA-like ferredoxin-fold" evidence="2">
    <location>
        <begin position="494"/>
        <end position="592"/>
    </location>
</feature>
<dbReference type="InterPro" id="IPR010839">
    <property type="entry name" value="AtuA_N"/>
</dbReference>
<accession>A0A6B3SX78</accession>
<evidence type="ECO:0000313" key="4">
    <source>
        <dbReference type="Proteomes" id="UP000482155"/>
    </source>
</evidence>
<comment type="caution">
    <text evidence="3">The sequence shown here is derived from an EMBL/GenBank/DDBJ whole genome shotgun (WGS) entry which is preliminary data.</text>
</comment>
<dbReference type="RefSeq" id="WP_163967630.1">
    <property type="nucleotide sequence ID" value="NZ_JAAIVB010000074.1"/>
</dbReference>
<dbReference type="Proteomes" id="UP000482155">
    <property type="component" value="Unassembled WGS sequence"/>
</dbReference>
<dbReference type="AlphaFoldDB" id="A0A6B3SX78"/>
<evidence type="ECO:0000313" key="3">
    <source>
        <dbReference type="EMBL" id="NEX63696.1"/>
    </source>
</evidence>
<name>A0A6B3SX78_9BURK</name>
<dbReference type="InterPro" id="IPR056362">
    <property type="entry name" value="AtuA-like_ferredoxin_dom"/>
</dbReference>
<gene>
    <name evidence="3" type="ORF">G3574_21680</name>
</gene>
<reference evidence="3 4" key="1">
    <citation type="submission" date="2020-02" db="EMBL/GenBank/DDBJ databases">
        <authorList>
            <person name="Kim M.K."/>
        </authorList>
    </citation>
    <scope>NUCLEOTIDE SEQUENCE [LARGE SCALE GENOMIC DNA]</scope>
    <source>
        <strain evidence="3 4">17J57-3</strain>
    </source>
</reference>
<organism evidence="3 4">
    <name type="scientific">Noviherbaspirillum galbum</name>
    <dbReference type="NCBI Taxonomy" id="2709383"/>
    <lineage>
        <taxon>Bacteria</taxon>
        <taxon>Pseudomonadati</taxon>
        <taxon>Pseudomonadota</taxon>
        <taxon>Betaproteobacteria</taxon>
        <taxon>Burkholderiales</taxon>
        <taxon>Oxalobacteraceae</taxon>
        <taxon>Noviherbaspirillum</taxon>
    </lineage>
</organism>
<dbReference type="EMBL" id="JAAIVB010000074">
    <property type="protein sequence ID" value="NEX63696.1"/>
    <property type="molecule type" value="Genomic_DNA"/>
</dbReference>
<evidence type="ECO:0000259" key="2">
    <source>
        <dbReference type="Pfam" id="PF23544"/>
    </source>
</evidence>
<dbReference type="PANTHER" id="PTHR47708:SF2">
    <property type="entry name" value="SI:CH73-132F6.5"/>
    <property type="match status" value="1"/>
</dbReference>